<dbReference type="Pfam" id="PF14890">
    <property type="entry name" value="Intein_splicing"/>
    <property type="match status" value="1"/>
</dbReference>
<evidence type="ECO:0000256" key="3">
    <source>
        <dbReference type="ARBA" id="ARBA00011245"/>
    </source>
</evidence>
<dbReference type="PRINTS" id="PR00379">
    <property type="entry name" value="INTEIN"/>
</dbReference>
<dbReference type="NCBIfam" id="TIGR01445">
    <property type="entry name" value="intein_Nterm"/>
    <property type="match status" value="1"/>
</dbReference>
<dbReference type="GO" id="GO:0006260">
    <property type="term" value="P:DNA replication"/>
    <property type="evidence" value="ECO:0007669"/>
    <property type="project" value="UniProtKB-UniRule"/>
</dbReference>
<keyword evidence="5 18" id="KW-0479">Metal-binding</keyword>
<comment type="similarity">
    <text evidence="16 18">In the N-terminal section; belongs to the DEAD box helicase family. DDVD subfamily.</text>
</comment>
<keyword evidence="6 18" id="KW-0547">Nucleotide-binding</keyword>
<dbReference type="CDD" id="cd17924">
    <property type="entry name" value="DDXDc_reverse_gyrase"/>
    <property type="match status" value="1"/>
</dbReference>
<evidence type="ECO:0000256" key="4">
    <source>
        <dbReference type="ARBA" id="ARBA00022490"/>
    </source>
</evidence>
<dbReference type="RefSeq" id="WP_214399559.1">
    <property type="nucleotide sequence ID" value="NZ_LR792632.1"/>
</dbReference>
<keyword evidence="8" id="KW-0068">Autocatalytic cleavage</keyword>
<dbReference type="Proteomes" id="UP000679213">
    <property type="component" value="Chromosome I"/>
</dbReference>
<keyword evidence="25" id="KW-0347">Helicase</keyword>
<dbReference type="PANTHER" id="PTHR43505">
    <property type="entry name" value="REVERSE GYRASE"/>
    <property type="match status" value="1"/>
</dbReference>
<dbReference type="NCBIfam" id="TIGR01443">
    <property type="entry name" value="intein_Cterm"/>
    <property type="match status" value="1"/>
</dbReference>
<comment type="similarity">
    <text evidence="18">In the C-terminal section; belongs to the type IA topoisomerase family.</text>
</comment>
<dbReference type="GO" id="GO:0160097">
    <property type="term" value="F:reverse gyrase activity"/>
    <property type="evidence" value="ECO:0007669"/>
    <property type="project" value="UniProtKB-UniRule"/>
</dbReference>
<dbReference type="GO" id="GO:0004519">
    <property type="term" value="F:endonuclease activity"/>
    <property type="evidence" value="ECO:0007669"/>
    <property type="project" value="InterPro"/>
</dbReference>
<feature type="domain" description="Topo IA-type catalytic" evidence="24">
    <location>
        <begin position="733"/>
        <end position="1614"/>
    </location>
</feature>
<dbReference type="SMART" id="SM00493">
    <property type="entry name" value="TOPRIM"/>
    <property type="match status" value="1"/>
</dbReference>
<comment type="function">
    <text evidence="18">Modifies the topological state of DNA by introducing positive supercoils in an ATP-dependent process, increasing the linking number in steps of +1. Binds to single-stranded DNA, transiently cleaves and then rejoins the ends, introducing a positive supercoil in the process. The scissile phosphodiester is attacked by the catalytic tyrosine of the enzyme, resulting in the formation of a DNA-(5'-phosphotyrosyl)-enzyme intermediate. Probably involved in rewinding DNA strands in regions of the chromosome that have opened up to allow replication, transcription, DNA repair and/or for DNA protection.</text>
</comment>
<dbReference type="GO" id="GO:0005524">
    <property type="term" value="F:ATP binding"/>
    <property type="evidence" value="ECO:0007669"/>
    <property type="project" value="UniProtKB-UniRule"/>
</dbReference>
<evidence type="ECO:0000256" key="8">
    <source>
        <dbReference type="ARBA" id="ARBA00022813"/>
    </source>
</evidence>
<dbReference type="InterPro" id="IPR011545">
    <property type="entry name" value="DEAD/DEAH_box_helicase_dom"/>
</dbReference>
<dbReference type="PANTHER" id="PTHR43505:SF1">
    <property type="entry name" value="REVERSE GYRASE"/>
    <property type="match status" value="1"/>
</dbReference>
<dbReference type="InterPro" id="IPR003601">
    <property type="entry name" value="Topo_IA_2"/>
</dbReference>
<dbReference type="GO" id="GO:0006265">
    <property type="term" value="P:DNA topological change"/>
    <property type="evidence" value="ECO:0007669"/>
    <property type="project" value="UniProtKB-UniRule"/>
</dbReference>
<evidence type="ECO:0000256" key="16">
    <source>
        <dbReference type="ARBA" id="ARBA00043976"/>
    </source>
</evidence>
<dbReference type="CDD" id="cd00081">
    <property type="entry name" value="Hint"/>
    <property type="match status" value="2"/>
</dbReference>
<dbReference type="SMART" id="SM00437">
    <property type="entry name" value="TOP1Ac"/>
    <property type="match status" value="1"/>
</dbReference>
<keyword evidence="4 18" id="KW-0963">Cytoplasm</keyword>
<dbReference type="InterPro" id="IPR013826">
    <property type="entry name" value="Topo_IA_cen_sub3"/>
</dbReference>
<reference evidence="25 26" key="1">
    <citation type="submission" date="2020-04" db="EMBL/GenBank/DDBJ databases">
        <authorList>
            <consortium name="Genoscope - CEA"/>
            <person name="William W."/>
        </authorList>
    </citation>
    <scope>NUCLEOTIDE SEQUENCE [LARGE SCALE GENOMIC DNA]</scope>
    <source>
        <strain evidence="25 26">SG7</strain>
    </source>
</reference>
<comment type="miscellaneous">
    <text evidence="18">This enzyme is the only unique feature of hyperthermophilic bacteria/archaea known and seems to be essential for adaptation to life at high temperatures. It may play a role in stabilization of DNA at high temperatures.</text>
</comment>
<dbReference type="SUPFAM" id="SSF55608">
    <property type="entry name" value="Homing endonucleases"/>
    <property type="match status" value="1"/>
</dbReference>
<dbReference type="InterPro" id="IPR013497">
    <property type="entry name" value="Topo_IA_cen"/>
</dbReference>
<dbReference type="Gene3D" id="1.10.290.10">
    <property type="entry name" value="Topoisomerase I, domain 4"/>
    <property type="match status" value="2"/>
</dbReference>
<dbReference type="InterPro" id="IPR004860">
    <property type="entry name" value="LAGLIDADG_dom"/>
</dbReference>
<dbReference type="InterPro" id="IPR003586">
    <property type="entry name" value="Hint_dom_C"/>
</dbReference>
<dbReference type="InterPro" id="IPR040569">
    <property type="entry name" value="Znf_Rg"/>
</dbReference>
<dbReference type="InterPro" id="IPR036844">
    <property type="entry name" value="Hint_dom_sf"/>
</dbReference>
<evidence type="ECO:0000256" key="11">
    <source>
        <dbReference type="ARBA" id="ARBA00022842"/>
    </source>
</evidence>
<keyword evidence="11" id="KW-0460">Magnesium</keyword>
<dbReference type="Pfam" id="PF17915">
    <property type="entry name" value="zf_Rg"/>
    <property type="match status" value="1"/>
</dbReference>
<dbReference type="PROSITE" id="PS50817">
    <property type="entry name" value="INTEIN_N_TER"/>
    <property type="match status" value="1"/>
</dbReference>
<comment type="subcellular location">
    <subcellularLocation>
        <location evidence="2 18">Cytoplasm</location>
    </subcellularLocation>
</comment>
<sequence>MIPMIFKEMCPNCNGEIYSERFEVGVCEKCLKDEYVKDNLELCKKLREEKTLKNLRDYCRILNEFKEFEEFVKSLGYELLSIQRMWAKRVLKNKSFSIVAPTGVGKSFFGVLMSLFLAKKEKKCYIILPTTLLVKQTYERIISLIDKNNLKINVVAYHSELSTKEKKEVKEKIDNNDFDILITTSNYLAKNPPNTKFDFIFVDDVDALLKASKNVDRTLKLLGFDDEIINEAYKIIYLIKIGKIEDALKKREILKKKLSKIKYGCLIIASATGKSYGDRVKLYRELLNFEVGYGMNKLRDVEDIYDEELSLNKVLEYIKIFGSGGLVFVSIDYGVEKAKEIEEFLIKNGIKAKLIHSKDKKGFDDFREGKLDVLIGVASYYGVLVRGLDMPERVRYAIFYGVPKFKIKLKEYIEKLKEKGELKEDIDIEGKTLEEIKEIVSEKLKIKNFSIRVEDNEYLLLIPDVKTYIQASGRTSRMTEFGLTKGASIVLVDEKEIFEYLKKYILFMYESEFKKIDETNLEELIKKIDEDREKIKKGRITGKIPDLLKSVLMVVESPNKARTIASFFGKPSVRKINNRNVYEVCIGDINLIITASGGHVFDLVTKEGFYGVKIEDNLYIPIYTSIKKVNGEQFTDQKNIEELLKQLSKSGEKVNFMDSKENIEIIREIADEVDAIFIATDIDTEGEKIGYDIALNSLPFNKNIYRVGFNEITKRAILKAVESFKRGEELKLDENKVKGQVVRRIEDRWIGFRLSQKLWEVFNNNYLSAGRVQTPVLGWIIERYNEHKIKVPYLSLKLENDIYIGKVWEKEFDKDEVEVDVKIYEKEIHPLPPFTTDTLLEESTKRFNLSADEVMAIAQELFELGLCLTPDTYVVLGDGRIETIEDIVNTQEGNILSLDLDDLSIKKDIATKFWKLRYTGNLRKIVLSNNYEIKATPDHHLLVLRDNQLRWISAKDIKENDYIAMPFNYKVDRKPISLLNLLKYLDITDVLIEFDENSRIFEKIEEFIRKNIKTSTKYKYLRNKRVPLKYLIEWNFNLDEVEKEAKYIYKSVAGTKKIPLFKLDERFWYFVGLVLGDGSIQNSKIKIAQTPLKDVKTILDETFPFLHNWISGNQVNISNPIIAEILRKLGTREGKLNGIIFSLPENYVNALIAGYFDTDGCFSLLYDKNVKKHNLRMFLTSKRREVLEKIGIYLNSIGILNRLHKDKNGIYSLIISNKSLETFKEKIAKYLRIRKEAFERGYKTYREEHGEGFGCDLLPVKEIFEKLTFKKGRKYILKDSKIYIENWYKEKTNNIPRKKLKTVLKYVNNSEYKEFLEKIVNGDISFVRVKNVEDIFYDGYVYDLTIKNNQNFISNGVISHNCTYHRTSSTRVSLDGMRVAKEYLKLNNLEDYLKNREYFMEGAHECIRPTKPMDTEELIEFLKENNIKLTKNHIKVYDLIFRRFIASQMKEAIVEYEEIYIKDLDEKIEGYIDIKFDGWSRIYNLKLKKLPRIEKNSLKVLEKSIKKVPKVPLYDEGEVIKLMKERGIGRPSTYAQIIKKLLDRRYVIKSKGKNKLIPTKLGIEVYNYLINNYPHLISEERTRELEEIMDKIENGEVDYLEVLKSLYEEILSIK</sequence>
<evidence type="ECO:0000256" key="17">
    <source>
        <dbReference type="ARBA" id="ARBA00049360"/>
    </source>
</evidence>
<dbReference type="SMART" id="SM00306">
    <property type="entry name" value="HintN"/>
    <property type="match status" value="1"/>
</dbReference>
<comment type="cofactor">
    <cofactor evidence="1">
        <name>Mg(2+)</name>
        <dbReference type="ChEBI" id="CHEBI:18420"/>
    </cofactor>
</comment>
<evidence type="ECO:0000256" key="7">
    <source>
        <dbReference type="ARBA" id="ARBA00022771"/>
    </source>
</evidence>
<keyword evidence="7 18" id="KW-0863">Zinc-finger</keyword>
<name>A0A8D6SV77_9EURY</name>
<dbReference type="InterPro" id="IPR003602">
    <property type="entry name" value="Topo_IA_DNA-bd_dom"/>
</dbReference>
<evidence type="ECO:0000259" key="22">
    <source>
        <dbReference type="PROSITE" id="PS51192"/>
    </source>
</evidence>
<dbReference type="HAMAP" id="MF_01125">
    <property type="entry name" value="Reverse_gyrase"/>
    <property type="match status" value="1"/>
</dbReference>
<comment type="domain">
    <text evidence="18">Introduction of positive supercoils requires the cooperation of both domains. The helicase-like domain probably does not directly unwind DNA, but more likely acts by driving ATP-dependent conformational changes within the whole enzyme. A beta hairpin in the 'latch' region of the N-terminal domain plays a regulatory role in the enzyme, repressing topoisomerase activity in the absence of ATP and preventing the enzyme from acting as an ATP-independent relaxing enzyme; it also helps to coordinate nucleotide hydrolysis by the ATPase domain with the supercoiling activity of the topoisomerase domain.</text>
</comment>
<feature type="domain" description="Toprim" evidence="21">
    <location>
        <begin position="550"/>
        <end position="712"/>
    </location>
</feature>
<keyword evidence="15 18" id="KW-0413">Isomerase</keyword>
<feature type="domain" description="Helicase ATP-binding" evidence="22">
    <location>
        <begin position="87"/>
        <end position="291"/>
    </location>
</feature>
<dbReference type="InterPro" id="IPR003587">
    <property type="entry name" value="Hint_dom_N"/>
</dbReference>
<dbReference type="PROSITE" id="PS50880">
    <property type="entry name" value="TOPRIM"/>
    <property type="match status" value="1"/>
</dbReference>
<keyword evidence="18 25" id="KW-0378">Hydrolase</keyword>
<dbReference type="Pfam" id="PF01131">
    <property type="entry name" value="Topoisom_bac"/>
    <property type="match status" value="2"/>
</dbReference>
<dbReference type="KEGG" id="mesg:MLAUSG7_1216"/>
<dbReference type="GO" id="GO:0016539">
    <property type="term" value="P:intein-mediated protein splicing"/>
    <property type="evidence" value="ECO:0007669"/>
    <property type="project" value="InterPro"/>
</dbReference>
<evidence type="ECO:0000256" key="5">
    <source>
        <dbReference type="ARBA" id="ARBA00022723"/>
    </source>
</evidence>
<dbReference type="PROSITE" id="PS51192">
    <property type="entry name" value="HELICASE_ATP_BIND_1"/>
    <property type="match status" value="1"/>
</dbReference>
<dbReference type="GO" id="GO:0003677">
    <property type="term" value="F:DNA binding"/>
    <property type="evidence" value="ECO:0007669"/>
    <property type="project" value="UniProtKB-UniRule"/>
</dbReference>
<dbReference type="PRINTS" id="PR00417">
    <property type="entry name" value="PRTPISMRASEI"/>
</dbReference>
<keyword evidence="12" id="KW-0651">Protein splicing</keyword>
<keyword evidence="26" id="KW-1185">Reference proteome</keyword>
<evidence type="ECO:0000256" key="10">
    <source>
        <dbReference type="ARBA" id="ARBA00022840"/>
    </source>
</evidence>
<feature type="binding site" evidence="18">
    <location>
        <position position="83"/>
    </location>
    <ligand>
        <name>ATP</name>
        <dbReference type="ChEBI" id="CHEBI:30616"/>
    </ligand>
</feature>
<comment type="function">
    <text evidence="19">Modifies the topological state of DNA by introducing positive supercoils in an ATP-dependent process, increasing the linking number in steps of +1. Binds to single-stranded DNA, transiently cleaves and then rejoins the ends, introducing a positive supercoil in the process. The scissile phosphodiester is attacked by the catalytic tyrosine of the enzyme, resulting in the formation of a DNA-(5'-phosphotyrosyl)-enzyme intermediate. Involved in rewinding DNA strands in regions of the chromosome that have opened up to allow replication, transcription, DNA repair and/or for DNA protection.</text>
</comment>
<dbReference type="InterPro" id="IPR005736">
    <property type="entry name" value="Reverse_gyrase"/>
</dbReference>
<dbReference type="Gene3D" id="2.170.16.10">
    <property type="entry name" value="Hedgehog/Intein (Hint) domain"/>
    <property type="match status" value="1"/>
</dbReference>
<dbReference type="InterPro" id="IPR001650">
    <property type="entry name" value="Helicase_C-like"/>
</dbReference>
<evidence type="ECO:0000256" key="2">
    <source>
        <dbReference type="ARBA" id="ARBA00004496"/>
    </source>
</evidence>
<dbReference type="CDD" id="cd18798">
    <property type="entry name" value="SF2_C_reverse_gyrase"/>
    <property type="match status" value="1"/>
</dbReference>
<dbReference type="Gene3D" id="3.10.28.10">
    <property type="entry name" value="Homing endonucleases"/>
    <property type="match status" value="1"/>
</dbReference>
<keyword evidence="13 18" id="KW-0799">Topoisomerase</keyword>
<dbReference type="InterPro" id="IPR027434">
    <property type="entry name" value="Homing_endonucl"/>
</dbReference>
<dbReference type="Gene3D" id="1.10.460.10">
    <property type="entry name" value="Topoisomerase I, domain 2"/>
    <property type="match status" value="2"/>
</dbReference>
<dbReference type="EMBL" id="LR792632">
    <property type="protein sequence ID" value="CAB3289421.1"/>
    <property type="molecule type" value="Genomic_DNA"/>
</dbReference>
<evidence type="ECO:0000256" key="6">
    <source>
        <dbReference type="ARBA" id="ARBA00022741"/>
    </source>
</evidence>
<dbReference type="GO" id="GO:0004386">
    <property type="term" value="F:helicase activity"/>
    <property type="evidence" value="ECO:0007669"/>
    <property type="project" value="UniProtKB-KW"/>
</dbReference>
<evidence type="ECO:0000313" key="25">
    <source>
        <dbReference type="EMBL" id="CAB3289421.1"/>
    </source>
</evidence>
<evidence type="ECO:0000313" key="26">
    <source>
        <dbReference type="Proteomes" id="UP000679213"/>
    </source>
</evidence>
<dbReference type="SMART" id="SM00490">
    <property type="entry name" value="HELICc"/>
    <property type="match status" value="1"/>
</dbReference>
<dbReference type="Gene3D" id="3.40.50.300">
    <property type="entry name" value="P-loop containing nucleotide triphosphate hydrolases"/>
    <property type="match status" value="3"/>
</dbReference>
<dbReference type="GO" id="GO:0005737">
    <property type="term" value="C:cytoplasm"/>
    <property type="evidence" value="ECO:0007669"/>
    <property type="project" value="UniProtKB-SubCell"/>
</dbReference>
<evidence type="ECO:0000259" key="24">
    <source>
        <dbReference type="PROSITE" id="PS52039"/>
    </source>
</evidence>
<comment type="cofactor">
    <cofactor evidence="18">
        <name>Zn(2+)</name>
        <dbReference type="ChEBI" id="CHEBI:29105"/>
    </cofactor>
    <text evidence="18">Binds 1 or 2 zinc ions per subunit.</text>
</comment>
<proteinExistence type="inferred from homology"/>
<dbReference type="PROSITE" id="PS50819">
    <property type="entry name" value="INTEIN_ENDONUCLEASE"/>
    <property type="match status" value="1"/>
</dbReference>
<dbReference type="Pfam" id="PF01751">
    <property type="entry name" value="Toprim"/>
    <property type="match status" value="1"/>
</dbReference>
<dbReference type="GO" id="GO:0016787">
    <property type="term" value="F:hydrolase activity"/>
    <property type="evidence" value="ECO:0007669"/>
    <property type="project" value="UniProtKB-KW"/>
</dbReference>
<evidence type="ECO:0000256" key="14">
    <source>
        <dbReference type="ARBA" id="ARBA00023125"/>
    </source>
</evidence>
<feature type="domain" description="RG N-terminal-type" evidence="23">
    <location>
        <begin position="1"/>
        <end position="38"/>
    </location>
</feature>
<dbReference type="CDD" id="cd03361">
    <property type="entry name" value="TOPRIM_TopoIA_RevGyr"/>
    <property type="match status" value="1"/>
</dbReference>
<dbReference type="Gene3D" id="2.60.510.20">
    <property type="match status" value="2"/>
</dbReference>
<dbReference type="EC" id="5.6.2.-" evidence="18"/>
<dbReference type="InterPro" id="IPR004042">
    <property type="entry name" value="Intein_endonuc_central"/>
</dbReference>
<dbReference type="GeneID" id="65884011"/>
<keyword evidence="14 18" id="KW-0238">DNA-binding</keyword>
<evidence type="ECO:0000256" key="1">
    <source>
        <dbReference type="ARBA" id="ARBA00001946"/>
    </source>
</evidence>
<gene>
    <name evidence="18 25" type="primary">rgy</name>
    <name evidence="25" type="ORF">MLAUSG7_1216</name>
</gene>
<dbReference type="SMART" id="SM00487">
    <property type="entry name" value="DEXDc"/>
    <property type="match status" value="1"/>
</dbReference>
<dbReference type="InterPro" id="IPR006142">
    <property type="entry name" value="INTEIN"/>
</dbReference>
<dbReference type="GO" id="GO:0008094">
    <property type="term" value="F:ATP-dependent activity, acting on DNA"/>
    <property type="evidence" value="ECO:0007669"/>
    <property type="project" value="UniProtKB-UniRule"/>
</dbReference>
<feature type="active site" description="O-(5'-phospho-DNA)-tyrosine intermediate" evidence="18">
    <location>
        <position position="1364"/>
    </location>
</feature>
<dbReference type="InterPro" id="IPR006171">
    <property type="entry name" value="TOPRIM_dom"/>
</dbReference>
<dbReference type="SMART" id="SM00305">
    <property type="entry name" value="HintC"/>
    <property type="match status" value="1"/>
</dbReference>
<feature type="region of interest" description="Topoisomerase I" evidence="18">
    <location>
        <begin position="546"/>
        <end position="1614"/>
    </location>
</feature>
<accession>A0A8D6SV77</accession>
<dbReference type="PROSITE" id="PS50818">
    <property type="entry name" value="INTEIN_C_TER"/>
    <property type="match status" value="1"/>
</dbReference>
<dbReference type="InterPro" id="IPR023405">
    <property type="entry name" value="Topo_IA_core_domain"/>
</dbReference>
<dbReference type="InterPro" id="IPR014001">
    <property type="entry name" value="Helicase_ATP-bd"/>
</dbReference>
<dbReference type="InterPro" id="IPR013824">
    <property type="entry name" value="Topo_IA_cen_sub1"/>
</dbReference>
<protein>
    <recommendedName>
        <fullName evidence="18 19">Reverse gyrase</fullName>
        <ecNumber evidence="18">5.6.2.-</ecNumber>
    </recommendedName>
</protein>
<evidence type="ECO:0000259" key="21">
    <source>
        <dbReference type="PROSITE" id="PS50880"/>
    </source>
</evidence>
<evidence type="ECO:0000259" key="23">
    <source>
        <dbReference type="PROSITE" id="PS52036"/>
    </source>
</evidence>
<dbReference type="InterPro" id="IPR030934">
    <property type="entry name" value="Intein_C"/>
</dbReference>
<dbReference type="PROSITE" id="PS52039">
    <property type="entry name" value="TOPO_IA_2"/>
    <property type="match status" value="1"/>
</dbReference>
<dbReference type="PROSITE" id="PS52036">
    <property type="entry name" value="ZF_RG_N"/>
    <property type="match status" value="1"/>
</dbReference>
<dbReference type="InterPro" id="IPR034142">
    <property type="entry name" value="TOPRIM_RevGyr"/>
</dbReference>
<keyword evidence="9 18" id="KW-0862">Zinc</keyword>
<evidence type="ECO:0000256" key="15">
    <source>
        <dbReference type="ARBA" id="ARBA00023235"/>
    </source>
</evidence>
<evidence type="ECO:0000256" key="18">
    <source>
        <dbReference type="HAMAP-Rule" id="MF_01125"/>
    </source>
</evidence>
<evidence type="ECO:0000256" key="9">
    <source>
        <dbReference type="ARBA" id="ARBA00022833"/>
    </source>
</evidence>
<dbReference type="InterPro" id="IPR027417">
    <property type="entry name" value="P-loop_NTPase"/>
</dbReference>
<feature type="domain" description="DOD-type homing endonuclease" evidence="20">
    <location>
        <begin position="1070"/>
        <end position="1199"/>
    </location>
</feature>
<dbReference type="Pfam" id="PF14528">
    <property type="entry name" value="LAGLIDADG_3"/>
    <property type="match status" value="1"/>
</dbReference>
<dbReference type="Gene3D" id="3.40.50.140">
    <property type="match status" value="1"/>
</dbReference>
<dbReference type="SUPFAM" id="SSF51294">
    <property type="entry name" value="Hedgehog/intein (Hint) domain"/>
    <property type="match status" value="1"/>
</dbReference>
<comment type="subunit">
    <text evidence="3 18">Monomer.</text>
</comment>
<dbReference type="GO" id="GO:0008270">
    <property type="term" value="F:zinc ion binding"/>
    <property type="evidence" value="ECO:0007669"/>
    <property type="project" value="UniProtKB-UniRule"/>
</dbReference>
<dbReference type="SUPFAM" id="SSF52540">
    <property type="entry name" value="P-loop containing nucleoside triphosphate hydrolases"/>
    <property type="match status" value="2"/>
</dbReference>
<evidence type="ECO:0000256" key="19">
    <source>
        <dbReference type="RuleBase" id="RU004026"/>
    </source>
</evidence>
<dbReference type="InterPro" id="IPR006141">
    <property type="entry name" value="Intein_N"/>
</dbReference>
<dbReference type="SMART" id="SM00436">
    <property type="entry name" value="TOP1Bc"/>
    <property type="match status" value="1"/>
</dbReference>
<evidence type="ECO:0000259" key="20">
    <source>
        <dbReference type="PROSITE" id="PS50819"/>
    </source>
</evidence>
<organism evidence="25 26">
    <name type="scientific">Methanocaldococcus lauensis</name>
    <dbReference type="NCBI Taxonomy" id="2546128"/>
    <lineage>
        <taxon>Archaea</taxon>
        <taxon>Methanobacteriati</taxon>
        <taxon>Methanobacteriota</taxon>
        <taxon>Methanomada group</taxon>
        <taxon>Methanococci</taxon>
        <taxon>Methanococcales</taxon>
        <taxon>Methanocaldococcaceae</taxon>
        <taxon>Methanocaldococcus</taxon>
    </lineage>
</organism>
<evidence type="ECO:0000256" key="13">
    <source>
        <dbReference type="ARBA" id="ARBA00023029"/>
    </source>
</evidence>
<keyword evidence="10 18" id="KW-0067">ATP-binding</keyword>
<dbReference type="NCBIfam" id="TIGR01054">
    <property type="entry name" value="rgy"/>
    <property type="match status" value="1"/>
</dbReference>
<evidence type="ECO:0000256" key="12">
    <source>
        <dbReference type="ARBA" id="ARBA00023000"/>
    </source>
</evidence>
<comment type="catalytic activity">
    <reaction evidence="17 18 19">
        <text>ATP + H2O = ADP + phosphate + H(+)</text>
        <dbReference type="Rhea" id="RHEA:13065"/>
        <dbReference type="ChEBI" id="CHEBI:15377"/>
        <dbReference type="ChEBI" id="CHEBI:15378"/>
        <dbReference type="ChEBI" id="CHEBI:30616"/>
        <dbReference type="ChEBI" id="CHEBI:43474"/>
        <dbReference type="ChEBI" id="CHEBI:456216"/>
    </reaction>
</comment>
<dbReference type="SUPFAM" id="SSF56712">
    <property type="entry name" value="Prokaryotic type I DNA topoisomerase"/>
    <property type="match status" value="2"/>
</dbReference>
<dbReference type="Pfam" id="PF00270">
    <property type="entry name" value="DEAD"/>
    <property type="match status" value="1"/>
</dbReference>